<organism evidence="8">
    <name type="scientific">Blastobotrys adeninivorans</name>
    <name type="common">Yeast</name>
    <name type="synonym">Arxula adeninivorans</name>
    <dbReference type="NCBI Taxonomy" id="409370"/>
    <lineage>
        <taxon>Eukaryota</taxon>
        <taxon>Fungi</taxon>
        <taxon>Dikarya</taxon>
        <taxon>Ascomycota</taxon>
        <taxon>Saccharomycotina</taxon>
        <taxon>Dipodascomycetes</taxon>
        <taxon>Dipodascales</taxon>
        <taxon>Trichomonascaceae</taxon>
        <taxon>Blastobotrys</taxon>
    </lineage>
</organism>
<feature type="transmembrane region" description="Helical" evidence="7">
    <location>
        <begin position="275"/>
        <end position="297"/>
    </location>
</feature>
<feature type="transmembrane region" description="Helical" evidence="7">
    <location>
        <begin position="476"/>
        <end position="495"/>
    </location>
</feature>
<feature type="region of interest" description="Disordered" evidence="6">
    <location>
        <begin position="534"/>
        <end position="556"/>
    </location>
</feature>
<evidence type="ECO:0000313" key="8">
    <source>
        <dbReference type="EMBL" id="CDP34893.1"/>
    </source>
</evidence>
<evidence type="ECO:0000256" key="5">
    <source>
        <dbReference type="ARBA" id="ARBA00023136"/>
    </source>
</evidence>
<feature type="transmembrane region" description="Helical" evidence="7">
    <location>
        <begin position="74"/>
        <end position="96"/>
    </location>
</feature>
<dbReference type="GO" id="GO:0005886">
    <property type="term" value="C:plasma membrane"/>
    <property type="evidence" value="ECO:0007669"/>
    <property type="project" value="TreeGrafter"/>
</dbReference>
<evidence type="ECO:0000256" key="1">
    <source>
        <dbReference type="ARBA" id="ARBA00004141"/>
    </source>
</evidence>
<feature type="transmembrane region" description="Helical" evidence="7">
    <location>
        <begin position="195"/>
        <end position="214"/>
    </location>
</feature>
<evidence type="ECO:0000256" key="3">
    <source>
        <dbReference type="ARBA" id="ARBA00022692"/>
    </source>
</evidence>
<evidence type="ECO:0000256" key="6">
    <source>
        <dbReference type="SAM" id="MobiDB-lite"/>
    </source>
</evidence>
<dbReference type="PANTHER" id="PTHR30618:SF15">
    <property type="entry name" value="NICOTINAMIDE RIBOSIDE TRANSPORTER 1-RELATED"/>
    <property type="match status" value="1"/>
</dbReference>
<dbReference type="PANTHER" id="PTHR30618">
    <property type="entry name" value="NCS1 FAMILY PURINE/PYRIMIDINE TRANSPORTER"/>
    <property type="match status" value="1"/>
</dbReference>
<dbReference type="GO" id="GO:0015205">
    <property type="term" value="F:nucleobase transmembrane transporter activity"/>
    <property type="evidence" value="ECO:0007669"/>
    <property type="project" value="TreeGrafter"/>
</dbReference>
<dbReference type="CDD" id="cd11482">
    <property type="entry name" value="SLC-NCS1sbd_NRT1-like"/>
    <property type="match status" value="1"/>
</dbReference>
<protein>
    <submittedName>
        <fullName evidence="8">ARAD1C22902p</fullName>
    </submittedName>
</protein>
<sequence>MKSRVLKWLEVAPESGPNSVSMLKNKDIVPMPPSRRLWGVVSYIGYWGTSNFCVNSWTGASSLLSLGLNVPQTMGVIVVGNTIITALALINAWPGSKWHIGYTISQRVVFGIYGSSIGIVVRVILSIVWFGSQSWLGGLCVTAILSSWSKNFLTMKNTFPDSVHMSSRDLIGFVLFQLILIPCLCFRPELWSKPIIITSIFTFFGMLGTCIWACTANGGAGPLMDSGVGVKGSALAWAWINGITSWYGSQSAGITNQSDFTRFSKSKFSAVPGSIFALMVNGTIVPLFGVLSASATLGKYGTQYWNPLDIVMKWLEDDYSAKSRAGAFFVGLSFLGSQLSLNVIGNGFAGGMDMAGLFPRYINIRRGAIITALLSWVVQPWDFYNTSSTFVTVMGSFSVFMAPMIGIIISDFFLVRSRKLMLSHLYTADPNGTYYYWKGFNLRGIITWVVVFTPAIPGLVTSANPNIKISDGIYKYYQGNCLFGFFEALTMYYVLCKIWPVKNVGQQDTVDYFGTFTTAEAEKMNMVPYEQYQSEEEDSIDGKDNDIVTQVRPVDV</sequence>
<feature type="transmembrane region" description="Helical" evidence="7">
    <location>
        <begin position="390"/>
        <end position="414"/>
    </location>
</feature>
<dbReference type="Gene3D" id="1.10.4160.10">
    <property type="entry name" value="Hydantoin permease"/>
    <property type="match status" value="1"/>
</dbReference>
<dbReference type="EMBL" id="HG937693">
    <property type="protein sequence ID" value="CDP34893.1"/>
    <property type="molecule type" value="Genomic_DNA"/>
</dbReference>
<dbReference type="NCBIfam" id="TIGR00800">
    <property type="entry name" value="ncs1"/>
    <property type="match status" value="1"/>
</dbReference>
<evidence type="ECO:0000256" key="2">
    <source>
        <dbReference type="ARBA" id="ARBA00008974"/>
    </source>
</evidence>
<keyword evidence="3 7" id="KW-0812">Transmembrane</keyword>
<dbReference type="InterPro" id="IPR001248">
    <property type="entry name" value="Pur-cyt_permease"/>
</dbReference>
<reference evidence="8" key="2">
    <citation type="submission" date="2014-06" db="EMBL/GenBank/DDBJ databases">
        <title>The complete genome of Blastobotrys (Arxula) adeninivorans LS3 - a yeast of biotechnological interest.</title>
        <authorList>
            <person name="Kunze G."/>
            <person name="Gaillardin C."/>
            <person name="Czernicka M."/>
            <person name="Durrens P."/>
            <person name="Martin T."/>
            <person name="Boer E."/>
            <person name="Gabaldon T."/>
            <person name="Cruz J."/>
            <person name="Talla E."/>
            <person name="Marck C."/>
            <person name="Goffeau A."/>
            <person name="Barbe V."/>
            <person name="Baret P."/>
            <person name="Baronian K."/>
            <person name="Beier S."/>
            <person name="Bleykasten C."/>
            <person name="Bode R."/>
            <person name="Casaregola S."/>
            <person name="Despons L."/>
            <person name="Fairhead C."/>
            <person name="Giersberg M."/>
            <person name="Gierski P."/>
            <person name="Hahnel U."/>
            <person name="Hartmann A."/>
            <person name="Jankowska D."/>
            <person name="Jubin C."/>
            <person name="Jung P."/>
            <person name="Lafontaine I."/>
            <person name="Leh-Louis V."/>
            <person name="Lemaire M."/>
            <person name="Marcet-Houben M."/>
            <person name="Mascher M."/>
            <person name="Morel G."/>
            <person name="Richard G.-F."/>
            <person name="Riechen J."/>
            <person name="Sacerdot C."/>
            <person name="Sarkar A."/>
            <person name="Savel G."/>
            <person name="Schacherer J."/>
            <person name="Sherman D."/>
            <person name="Straub M.-L."/>
            <person name="Stein N."/>
            <person name="Thierry A."/>
            <person name="Trautwein-Schult A."/>
            <person name="Westhof E."/>
            <person name="Worch S."/>
            <person name="Dujon B."/>
            <person name="Souciet J.-L."/>
            <person name="Wincker P."/>
            <person name="Scholz U."/>
            <person name="Neuveglise N."/>
        </authorList>
    </citation>
    <scope>NUCLEOTIDE SEQUENCE</scope>
    <source>
        <strain evidence="8">LS3</strain>
    </source>
</reference>
<reference evidence="8" key="1">
    <citation type="submission" date="2014-02" db="EMBL/GenBank/DDBJ databases">
        <authorList>
            <person name="Genoscope - CEA"/>
        </authorList>
    </citation>
    <scope>NUCLEOTIDE SEQUENCE</scope>
    <source>
        <strain evidence="8">LS3</strain>
    </source>
</reference>
<feature type="transmembrane region" description="Helical" evidence="7">
    <location>
        <begin position="170"/>
        <end position="189"/>
    </location>
</feature>
<dbReference type="PhylomeDB" id="A0A060T1R1"/>
<dbReference type="Pfam" id="PF02133">
    <property type="entry name" value="Transp_cyt_pur"/>
    <property type="match status" value="1"/>
</dbReference>
<proteinExistence type="inferred from homology"/>
<keyword evidence="4 7" id="KW-1133">Transmembrane helix</keyword>
<comment type="similarity">
    <text evidence="2">Belongs to the purine-cytosine permease (2.A.39) family.</text>
</comment>
<gene>
    <name evidence="8" type="ORF">GNLVRS02_ARAD1C22902g</name>
</gene>
<feature type="transmembrane region" description="Helical" evidence="7">
    <location>
        <begin position="435"/>
        <end position="456"/>
    </location>
</feature>
<evidence type="ECO:0000256" key="7">
    <source>
        <dbReference type="SAM" id="Phobius"/>
    </source>
</evidence>
<dbReference type="AlphaFoldDB" id="A0A060T1R1"/>
<dbReference type="InterPro" id="IPR012681">
    <property type="entry name" value="NCS1"/>
</dbReference>
<feature type="transmembrane region" description="Helical" evidence="7">
    <location>
        <begin position="361"/>
        <end position="378"/>
    </location>
</feature>
<keyword evidence="5 7" id="KW-0472">Membrane</keyword>
<evidence type="ECO:0000256" key="4">
    <source>
        <dbReference type="ARBA" id="ARBA00022989"/>
    </source>
</evidence>
<feature type="transmembrane region" description="Helical" evidence="7">
    <location>
        <begin position="108"/>
        <end position="128"/>
    </location>
</feature>
<comment type="subcellular location">
    <subcellularLocation>
        <location evidence="1">Membrane</location>
        <topology evidence="1">Multi-pass membrane protein</topology>
    </subcellularLocation>
</comment>
<dbReference type="InterPro" id="IPR045225">
    <property type="entry name" value="Uracil/uridine/allantoin_perm"/>
</dbReference>
<name>A0A060T1R1_BLAAD</name>
<accession>A0A060T1R1</accession>
<feature type="transmembrane region" description="Helical" evidence="7">
    <location>
        <begin position="325"/>
        <end position="349"/>
    </location>
</feature>